<feature type="region of interest" description="Disordered" evidence="1">
    <location>
        <begin position="146"/>
        <end position="165"/>
    </location>
</feature>
<accession>A0A166BGH5</accession>
<organism evidence="2 3">
    <name type="scientific">Exidia glandulosa HHB12029</name>
    <dbReference type="NCBI Taxonomy" id="1314781"/>
    <lineage>
        <taxon>Eukaryota</taxon>
        <taxon>Fungi</taxon>
        <taxon>Dikarya</taxon>
        <taxon>Basidiomycota</taxon>
        <taxon>Agaricomycotina</taxon>
        <taxon>Agaricomycetes</taxon>
        <taxon>Auriculariales</taxon>
        <taxon>Exidiaceae</taxon>
        <taxon>Exidia</taxon>
    </lineage>
</organism>
<keyword evidence="3" id="KW-1185">Reference proteome</keyword>
<evidence type="ECO:0000313" key="3">
    <source>
        <dbReference type="Proteomes" id="UP000077266"/>
    </source>
</evidence>
<evidence type="ECO:0000256" key="1">
    <source>
        <dbReference type="SAM" id="MobiDB-lite"/>
    </source>
</evidence>
<sequence length="188" mass="20475">MISPLFARGWRYALLQLSQCQTYCTTMCCTGTRAIAGSPKHPPRTELSLSLAVATLLIATPSRSALPRRALKADLLHKFESYRGGCTGFTIVSAVTLQMSPLQGLRPRSQCVLSATTFILPPVRPKQTGMPSIPFSHAGRGFPLSNRPTSRSVLPKNSTVPDLPALRTPRRAGRVFRRRAQLEASFAG</sequence>
<feature type="compositionally biased region" description="Polar residues" evidence="1">
    <location>
        <begin position="146"/>
        <end position="160"/>
    </location>
</feature>
<evidence type="ECO:0000313" key="2">
    <source>
        <dbReference type="EMBL" id="KZW00880.1"/>
    </source>
</evidence>
<reference evidence="2 3" key="1">
    <citation type="journal article" date="2016" name="Mol. Biol. Evol.">
        <title>Comparative Genomics of Early-Diverging Mushroom-Forming Fungi Provides Insights into the Origins of Lignocellulose Decay Capabilities.</title>
        <authorList>
            <person name="Nagy L.G."/>
            <person name="Riley R."/>
            <person name="Tritt A."/>
            <person name="Adam C."/>
            <person name="Daum C."/>
            <person name="Floudas D."/>
            <person name="Sun H."/>
            <person name="Yadav J.S."/>
            <person name="Pangilinan J."/>
            <person name="Larsson K.H."/>
            <person name="Matsuura K."/>
            <person name="Barry K."/>
            <person name="Labutti K."/>
            <person name="Kuo R."/>
            <person name="Ohm R.A."/>
            <person name="Bhattacharya S.S."/>
            <person name="Shirouzu T."/>
            <person name="Yoshinaga Y."/>
            <person name="Martin F.M."/>
            <person name="Grigoriev I.V."/>
            <person name="Hibbett D.S."/>
        </authorList>
    </citation>
    <scope>NUCLEOTIDE SEQUENCE [LARGE SCALE GENOMIC DNA]</scope>
    <source>
        <strain evidence="2 3">HHB12029</strain>
    </source>
</reference>
<protein>
    <submittedName>
        <fullName evidence="2">Uncharacterized protein</fullName>
    </submittedName>
</protein>
<name>A0A166BGH5_EXIGL</name>
<dbReference type="EMBL" id="KV425897">
    <property type="protein sequence ID" value="KZW00880.1"/>
    <property type="molecule type" value="Genomic_DNA"/>
</dbReference>
<dbReference type="AlphaFoldDB" id="A0A166BGH5"/>
<dbReference type="InParanoid" id="A0A166BGH5"/>
<gene>
    <name evidence="2" type="ORF">EXIGLDRAFT_111358</name>
</gene>
<dbReference type="Proteomes" id="UP000077266">
    <property type="component" value="Unassembled WGS sequence"/>
</dbReference>
<proteinExistence type="predicted"/>